<proteinExistence type="predicted"/>
<organism evidence="3 4">
    <name type="scientific">Faecalicatena contorta</name>
    <dbReference type="NCBI Taxonomy" id="39482"/>
    <lineage>
        <taxon>Bacteria</taxon>
        <taxon>Bacillati</taxon>
        <taxon>Bacillota</taxon>
        <taxon>Clostridia</taxon>
        <taxon>Lachnospirales</taxon>
        <taxon>Lachnospiraceae</taxon>
        <taxon>Faecalicatena</taxon>
    </lineage>
</organism>
<feature type="chain" id="PRO_5043163447" description="Bacterial Ig-like domain-containing protein" evidence="1">
    <location>
        <begin position="22"/>
        <end position="150"/>
    </location>
</feature>
<evidence type="ECO:0000313" key="4">
    <source>
        <dbReference type="Proteomes" id="UP000254051"/>
    </source>
</evidence>
<dbReference type="OrthoDB" id="9804799at2"/>
<evidence type="ECO:0000256" key="1">
    <source>
        <dbReference type="SAM" id="SignalP"/>
    </source>
</evidence>
<dbReference type="PROSITE" id="PS51257">
    <property type="entry name" value="PROKAR_LIPOPROTEIN"/>
    <property type="match status" value="1"/>
</dbReference>
<keyword evidence="4" id="KW-1185">Reference proteome</keyword>
<accession>A0A315ZP14</accession>
<feature type="domain" description="Bacterial Ig-like" evidence="2">
    <location>
        <begin position="40"/>
        <end position="147"/>
    </location>
</feature>
<dbReference type="EMBL" id="UHJJ01000029">
    <property type="protein sequence ID" value="SUQ16393.1"/>
    <property type="molecule type" value="Genomic_DNA"/>
</dbReference>
<name>A0A315ZP14_9FIRM</name>
<evidence type="ECO:0000313" key="3">
    <source>
        <dbReference type="EMBL" id="SUQ16393.1"/>
    </source>
</evidence>
<protein>
    <recommendedName>
        <fullName evidence="2">Bacterial Ig-like domain-containing protein</fullName>
    </recommendedName>
</protein>
<gene>
    <name evidence="3" type="ORF">SAMN05216529_1297</name>
</gene>
<reference evidence="4" key="1">
    <citation type="submission" date="2017-07" db="EMBL/GenBank/DDBJ databases">
        <authorList>
            <person name="Varghese N."/>
            <person name="Submissions S."/>
        </authorList>
    </citation>
    <scope>NUCLEOTIDE SEQUENCE [LARGE SCALE GENOMIC DNA]</scope>
    <source>
        <strain evidence="4">NLAE-zl-C134</strain>
    </source>
</reference>
<feature type="signal peptide" evidence="1">
    <location>
        <begin position="1"/>
        <end position="21"/>
    </location>
</feature>
<dbReference type="RefSeq" id="WP_109714781.1">
    <property type="nucleotide sequence ID" value="NZ_QGDS01000029.1"/>
</dbReference>
<dbReference type="Pfam" id="PF20251">
    <property type="entry name" value="Big_14"/>
    <property type="match status" value="1"/>
</dbReference>
<keyword evidence="1" id="KW-0732">Signal</keyword>
<dbReference type="AlphaFoldDB" id="A0A315ZP14"/>
<evidence type="ECO:0000259" key="2">
    <source>
        <dbReference type="Pfam" id="PF20251"/>
    </source>
</evidence>
<sequence>MKKIIGVIVIMVFMLTMAACAQKLDIDNLSLSEYGELKDAGIVMRITDKRVTTETESVMIEYINNKDTEVLFGEEPHLEIMRKGKWYVVPAKEDAAWIDIAYMLPPNGSDKKEFALKFYYENLNLGHYRIVKTFFADSGNVVAAAEFDIQ</sequence>
<dbReference type="InterPro" id="IPR046878">
    <property type="entry name" value="Big_14"/>
</dbReference>
<dbReference type="Proteomes" id="UP000254051">
    <property type="component" value="Unassembled WGS sequence"/>
</dbReference>